<evidence type="ECO:0000313" key="2">
    <source>
        <dbReference type="EMBL" id="QDO98540.1"/>
    </source>
</evidence>
<dbReference type="OrthoDB" id="9798632at2"/>
<dbReference type="EMBL" id="CP041636">
    <property type="protein sequence ID" value="QDO98540.1"/>
    <property type="molecule type" value="Genomic_DNA"/>
</dbReference>
<accession>A0A516H4I1</accession>
<dbReference type="AlphaFoldDB" id="A0A516H4I1"/>
<feature type="domain" description="NAD(P)-binding" evidence="1">
    <location>
        <begin position="7"/>
        <end position="101"/>
    </location>
</feature>
<organism evidence="2 3">
    <name type="scientific">Ferrovibrio terrae</name>
    <dbReference type="NCBI Taxonomy" id="2594003"/>
    <lineage>
        <taxon>Bacteria</taxon>
        <taxon>Pseudomonadati</taxon>
        <taxon>Pseudomonadota</taxon>
        <taxon>Alphaproteobacteria</taxon>
        <taxon>Rhodospirillales</taxon>
        <taxon>Rhodospirillaceae</taxon>
        <taxon>Ferrovibrio</taxon>
    </lineage>
</organism>
<sequence>MNILIFGATGMVGQAVLRECLLDPGVTRVVALGRSPARETPMGRLPEAAKLDDLIHTDMYDYSAIAERLSGFDACFFCLGVSSAGMSEAAYTRVTHDLTLAAATALAQRNPQMVFTYVSGRSTDSSERGPIMWARVKGRTENALLKLPFKAAYMFRPGVIEPLDGIKPKSKVYRAAYVLLMPYLSLVKFLWPQAALTTTRQVGKAMIAVARTRVSKQILEVADINAL</sequence>
<name>A0A516H4I1_9PROT</name>
<dbReference type="KEGG" id="fer:FNB15_15180"/>
<proteinExistence type="predicted"/>
<dbReference type="Proteomes" id="UP000317496">
    <property type="component" value="Chromosome"/>
</dbReference>
<dbReference type="PANTHER" id="PTHR14097:SF8">
    <property type="entry name" value="NAD(P)-BINDING DOMAIN-CONTAINING PROTEIN"/>
    <property type="match status" value="1"/>
</dbReference>
<dbReference type="InterPro" id="IPR016040">
    <property type="entry name" value="NAD(P)-bd_dom"/>
</dbReference>
<dbReference type="SUPFAM" id="SSF51735">
    <property type="entry name" value="NAD(P)-binding Rossmann-fold domains"/>
    <property type="match status" value="1"/>
</dbReference>
<gene>
    <name evidence="2" type="ORF">FNB15_15180</name>
</gene>
<reference evidence="2 3" key="1">
    <citation type="submission" date="2019-07" db="EMBL/GenBank/DDBJ databases">
        <title>Genome sequencing for Ferrovibrio sp. K5.</title>
        <authorList>
            <person name="Park S.-J."/>
        </authorList>
    </citation>
    <scope>NUCLEOTIDE SEQUENCE [LARGE SCALE GENOMIC DNA]</scope>
    <source>
        <strain evidence="2 3">K5</strain>
    </source>
</reference>
<dbReference type="PANTHER" id="PTHR14097">
    <property type="entry name" value="OXIDOREDUCTASE HTATIP2"/>
    <property type="match status" value="1"/>
</dbReference>
<dbReference type="Gene3D" id="3.40.50.720">
    <property type="entry name" value="NAD(P)-binding Rossmann-like Domain"/>
    <property type="match status" value="1"/>
</dbReference>
<keyword evidence="3" id="KW-1185">Reference proteome</keyword>
<dbReference type="InterPro" id="IPR036291">
    <property type="entry name" value="NAD(P)-bd_dom_sf"/>
</dbReference>
<dbReference type="Pfam" id="PF13460">
    <property type="entry name" value="NAD_binding_10"/>
    <property type="match status" value="1"/>
</dbReference>
<dbReference type="RefSeq" id="WP_144069521.1">
    <property type="nucleotide sequence ID" value="NZ_CP041636.1"/>
</dbReference>
<evidence type="ECO:0000313" key="3">
    <source>
        <dbReference type="Proteomes" id="UP000317496"/>
    </source>
</evidence>
<evidence type="ECO:0000259" key="1">
    <source>
        <dbReference type="Pfam" id="PF13460"/>
    </source>
</evidence>
<protein>
    <submittedName>
        <fullName evidence="2">NAD-dependent epimerase/dehydratase family protein</fullName>
    </submittedName>
</protein>